<dbReference type="AlphaFoldDB" id="A0A6M0RWZ7"/>
<comment type="caution">
    <text evidence="1">The sequence shown here is derived from an EMBL/GenBank/DDBJ whole genome shotgun (WGS) entry which is preliminary data.</text>
</comment>
<proteinExistence type="predicted"/>
<dbReference type="RefSeq" id="WP_163671038.1">
    <property type="nucleotide sequence ID" value="NZ_QXHD01000004.1"/>
</dbReference>
<sequence>MGNTLETLELLDFYGKKFQKIRVDRAHGIAPHKPILLLSVIEHIQKHQIQENKIFLQPQLIHTFLKYWLYLGSNTHNPDISKPFFFMKSGKFWHLWPNRQFESVLSSKVKLKTFAEVKRVIKYAYLDEDLFELLQQPIPRENLLRVLVSKWFPGQIDNIFDIAAIDKLDDTESKLLEKYARFYTQDNVGPILKTVLS</sequence>
<organism evidence="1 2">
    <name type="scientific">Adonisia turfae CCMR0081</name>
    <dbReference type="NCBI Taxonomy" id="2292702"/>
    <lineage>
        <taxon>Bacteria</taxon>
        <taxon>Bacillati</taxon>
        <taxon>Cyanobacteriota</taxon>
        <taxon>Adonisia</taxon>
        <taxon>Adonisia turfae</taxon>
    </lineage>
</organism>
<gene>
    <name evidence="1" type="ORF">DXZ20_32225</name>
</gene>
<dbReference type="Proteomes" id="UP000481033">
    <property type="component" value="Unassembled WGS sequence"/>
</dbReference>
<evidence type="ECO:0000313" key="2">
    <source>
        <dbReference type="Proteomes" id="UP000481033"/>
    </source>
</evidence>
<accession>A0A6M0RWZ7</accession>
<protein>
    <submittedName>
        <fullName evidence="1">Uncharacterized protein</fullName>
    </submittedName>
</protein>
<evidence type="ECO:0000313" key="1">
    <source>
        <dbReference type="EMBL" id="NEZ60232.1"/>
    </source>
</evidence>
<dbReference type="EMBL" id="QXHD01000004">
    <property type="protein sequence ID" value="NEZ60232.1"/>
    <property type="molecule type" value="Genomic_DNA"/>
</dbReference>
<reference evidence="1 2" key="1">
    <citation type="journal article" date="2020" name="Microb. Ecol.">
        <title>Ecogenomics of the Marine Benthic Filamentous Cyanobacterium Adonisia.</title>
        <authorList>
            <person name="Walter J.M."/>
            <person name="Coutinho F.H."/>
            <person name="Leomil L."/>
            <person name="Hargreaves P.I."/>
            <person name="Campeao M.E."/>
            <person name="Vieira V.V."/>
            <person name="Silva B.S."/>
            <person name="Fistarol G.O."/>
            <person name="Salomon P.S."/>
            <person name="Sawabe T."/>
            <person name="Mino S."/>
            <person name="Hosokawa M."/>
            <person name="Miyashita H."/>
            <person name="Maruyama F."/>
            <person name="van Verk M.C."/>
            <person name="Dutilh B.E."/>
            <person name="Thompson C.C."/>
            <person name="Thompson F.L."/>
        </authorList>
    </citation>
    <scope>NUCLEOTIDE SEQUENCE [LARGE SCALE GENOMIC DNA]</scope>
    <source>
        <strain evidence="1 2">CCMR0081</strain>
    </source>
</reference>
<keyword evidence="2" id="KW-1185">Reference proteome</keyword>
<name>A0A6M0RWZ7_9CYAN</name>